<keyword evidence="8 9" id="KW-0998">Cell outer membrane</keyword>
<dbReference type="Pfam" id="PF02107">
    <property type="entry name" value="FlgH"/>
    <property type="match status" value="1"/>
</dbReference>
<dbReference type="RefSeq" id="WP_026229620.1">
    <property type="nucleotide sequence ID" value="NZ_KB890170.1"/>
</dbReference>
<evidence type="ECO:0000256" key="7">
    <source>
        <dbReference type="ARBA" id="ARBA00023143"/>
    </source>
</evidence>
<dbReference type="GO" id="GO:0009427">
    <property type="term" value="C:bacterial-type flagellum basal body, distal rod, L ring"/>
    <property type="evidence" value="ECO:0007669"/>
    <property type="project" value="InterPro"/>
</dbReference>
<name>A0A2N7WYY5_9BURK</name>
<evidence type="ECO:0000256" key="1">
    <source>
        <dbReference type="ARBA" id="ARBA00002591"/>
    </source>
</evidence>
<keyword evidence="6 9" id="KW-0472">Membrane</keyword>
<gene>
    <name evidence="9" type="primary">flgH</name>
    <name evidence="11" type="ORF">C0Z20_21860</name>
</gene>
<evidence type="ECO:0000256" key="9">
    <source>
        <dbReference type="HAMAP-Rule" id="MF_00415"/>
    </source>
</evidence>
<evidence type="ECO:0000313" key="11">
    <source>
        <dbReference type="EMBL" id="PMS34689.1"/>
    </source>
</evidence>
<feature type="chain" id="PRO_5014847435" description="Flagellar L-ring protein" evidence="10">
    <location>
        <begin position="22"/>
        <end position="227"/>
    </location>
</feature>
<evidence type="ECO:0000256" key="8">
    <source>
        <dbReference type="ARBA" id="ARBA00023237"/>
    </source>
</evidence>
<evidence type="ECO:0000256" key="3">
    <source>
        <dbReference type="ARBA" id="ARBA00006929"/>
    </source>
</evidence>
<dbReference type="OrthoDB" id="9789463at2"/>
<evidence type="ECO:0000256" key="6">
    <source>
        <dbReference type="ARBA" id="ARBA00023136"/>
    </source>
</evidence>
<accession>A0A2N7WYY5</accession>
<sequence>MSALRSACPIAVLGVALALTACMFGQPSPSIVDVPMNPPLSAAPVTVNTMGAIYQAGAPLVLYETPRAQHIGDVLTIRLAESYSANDSTDSSGKRSADMTAQAADGANKAVQRLAKMFNVGSTSSDFSGTGSIVDARGMSGTLAVTVIGTTPNGNFVVAGEKVIALKGNRERLRLSGVVNPKDIESGNYVESNKVANARIEEAGFGALNDTTTMSWLQRMFLSAVIF</sequence>
<keyword evidence="9" id="KW-0449">Lipoprotein</keyword>
<dbReference type="STRING" id="863227.GCA_000373005_01865"/>
<comment type="similarity">
    <text evidence="3 9">Belongs to the FlgH family.</text>
</comment>
<keyword evidence="5 9" id="KW-0732">Signal</keyword>
<proteinExistence type="inferred from homology"/>
<reference evidence="11 12" key="1">
    <citation type="submission" date="2018-01" db="EMBL/GenBank/DDBJ databases">
        <title>Whole genome analyses suggest that Burkholderia sensu lato contains two further novel genera in the rhizoxinica-symbiotica group Mycetohabitans gen. nov., and Trinickia gen. nov.: implications for the evolution of diazotrophy and nodulation in the Burkholderiaceae.</title>
        <authorList>
            <person name="Estrada-de los Santos P."/>
            <person name="Palmer M."/>
            <person name="Chavez-Ramirez B."/>
            <person name="Beukes C."/>
            <person name="Steenkamp E.T."/>
            <person name="Hirsch A.M."/>
            <person name="Manyaka P."/>
            <person name="Maluk M."/>
            <person name="Lafos M."/>
            <person name="Crook M."/>
            <person name="Gross E."/>
            <person name="Simon M.F."/>
            <person name="Bueno dos Reis Junior F."/>
            <person name="Poole P.S."/>
            <person name="Venter S.N."/>
            <person name="James E.K."/>
        </authorList>
    </citation>
    <scope>NUCLEOTIDE SEQUENCE [LARGE SCALE GENOMIC DNA]</scope>
    <source>
        <strain evidence="11 12">JPY 581</strain>
    </source>
</reference>
<dbReference type="GO" id="GO:0009279">
    <property type="term" value="C:cell outer membrane"/>
    <property type="evidence" value="ECO:0007669"/>
    <property type="project" value="UniProtKB-SubCell"/>
</dbReference>
<comment type="subcellular location">
    <subcellularLocation>
        <location evidence="9">Cell outer membrane</location>
        <topology evidence="9">Lipid-anchor</topology>
    </subcellularLocation>
    <subcellularLocation>
        <location evidence="9">Bacterial flagellum basal body</location>
    </subcellularLocation>
    <subcellularLocation>
        <location evidence="2">Membrane</location>
    </subcellularLocation>
</comment>
<dbReference type="PANTHER" id="PTHR34933">
    <property type="entry name" value="FLAGELLAR L-RING PROTEIN"/>
    <property type="match status" value="1"/>
</dbReference>
<feature type="signal peptide" evidence="10">
    <location>
        <begin position="1"/>
        <end position="21"/>
    </location>
</feature>
<evidence type="ECO:0000256" key="4">
    <source>
        <dbReference type="ARBA" id="ARBA00011439"/>
    </source>
</evidence>
<dbReference type="PANTHER" id="PTHR34933:SF3">
    <property type="entry name" value="FLAGELLAR L-RING PROTEIN"/>
    <property type="match status" value="1"/>
</dbReference>
<keyword evidence="11" id="KW-0966">Cell projection</keyword>
<dbReference type="PRINTS" id="PR01008">
    <property type="entry name" value="FLGLRINGFLGH"/>
</dbReference>
<comment type="caution">
    <text evidence="11">The sequence shown here is derived from an EMBL/GenBank/DDBJ whole genome shotgun (WGS) entry which is preliminary data.</text>
</comment>
<dbReference type="Proteomes" id="UP000235777">
    <property type="component" value="Unassembled WGS sequence"/>
</dbReference>
<keyword evidence="11" id="KW-0969">Cilium</keyword>
<evidence type="ECO:0000256" key="5">
    <source>
        <dbReference type="ARBA" id="ARBA00022729"/>
    </source>
</evidence>
<dbReference type="EMBL" id="PNYC01000015">
    <property type="protein sequence ID" value="PMS34689.1"/>
    <property type="molecule type" value="Genomic_DNA"/>
</dbReference>
<evidence type="ECO:0000256" key="2">
    <source>
        <dbReference type="ARBA" id="ARBA00004370"/>
    </source>
</evidence>
<dbReference type="AlphaFoldDB" id="A0A2N7WYY5"/>
<keyword evidence="12" id="KW-1185">Reference proteome</keyword>
<comment type="function">
    <text evidence="1 9">Assembles around the rod to form the L-ring and probably protects the motor/basal body from shearing forces during rotation.</text>
</comment>
<protein>
    <recommendedName>
        <fullName evidence="9">Flagellar L-ring protein</fullName>
    </recommendedName>
    <alternativeName>
        <fullName evidence="9">Basal body L-ring protein</fullName>
    </alternativeName>
</protein>
<evidence type="ECO:0000256" key="10">
    <source>
        <dbReference type="SAM" id="SignalP"/>
    </source>
</evidence>
<keyword evidence="11" id="KW-0282">Flagellum</keyword>
<evidence type="ECO:0000313" key="12">
    <source>
        <dbReference type="Proteomes" id="UP000235777"/>
    </source>
</evidence>
<dbReference type="PROSITE" id="PS51257">
    <property type="entry name" value="PROKAR_LIPOPROTEIN"/>
    <property type="match status" value="1"/>
</dbReference>
<keyword evidence="7 9" id="KW-0975">Bacterial flagellum</keyword>
<organism evidence="11 12">
    <name type="scientific">Trinickia symbiotica</name>
    <dbReference type="NCBI Taxonomy" id="863227"/>
    <lineage>
        <taxon>Bacteria</taxon>
        <taxon>Pseudomonadati</taxon>
        <taxon>Pseudomonadota</taxon>
        <taxon>Betaproteobacteria</taxon>
        <taxon>Burkholderiales</taxon>
        <taxon>Burkholderiaceae</taxon>
        <taxon>Trinickia</taxon>
    </lineage>
</organism>
<comment type="subunit">
    <text evidence="4 9">The basal body constitutes a major portion of the flagellar organelle and consists of four rings (L,P,S, and M) mounted on a central rod.</text>
</comment>
<dbReference type="HAMAP" id="MF_00415">
    <property type="entry name" value="FlgH"/>
    <property type="match status" value="1"/>
</dbReference>
<dbReference type="InterPro" id="IPR000527">
    <property type="entry name" value="Flag_Lring"/>
</dbReference>
<dbReference type="GO" id="GO:0071973">
    <property type="term" value="P:bacterial-type flagellum-dependent cell motility"/>
    <property type="evidence" value="ECO:0007669"/>
    <property type="project" value="InterPro"/>
</dbReference>
<dbReference type="GO" id="GO:0003774">
    <property type="term" value="F:cytoskeletal motor activity"/>
    <property type="evidence" value="ECO:0007669"/>
    <property type="project" value="InterPro"/>
</dbReference>